<dbReference type="EMBL" id="LAZR01001569">
    <property type="protein sequence ID" value="KKN42605.1"/>
    <property type="molecule type" value="Genomic_DNA"/>
</dbReference>
<accession>A0A0F9QEV4</accession>
<dbReference type="AlphaFoldDB" id="A0A0F9QEV4"/>
<name>A0A0F9QEV4_9ZZZZ</name>
<gene>
    <name evidence="1" type="ORF">LCGC14_0711550</name>
</gene>
<organism evidence="1">
    <name type="scientific">marine sediment metagenome</name>
    <dbReference type="NCBI Taxonomy" id="412755"/>
    <lineage>
        <taxon>unclassified sequences</taxon>
        <taxon>metagenomes</taxon>
        <taxon>ecological metagenomes</taxon>
    </lineage>
</organism>
<protein>
    <submittedName>
        <fullName evidence="1">Uncharacterized protein</fullName>
    </submittedName>
</protein>
<reference evidence="1" key="1">
    <citation type="journal article" date="2015" name="Nature">
        <title>Complex archaea that bridge the gap between prokaryotes and eukaryotes.</title>
        <authorList>
            <person name="Spang A."/>
            <person name="Saw J.H."/>
            <person name="Jorgensen S.L."/>
            <person name="Zaremba-Niedzwiedzka K."/>
            <person name="Martijn J."/>
            <person name="Lind A.E."/>
            <person name="van Eijk R."/>
            <person name="Schleper C."/>
            <person name="Guy L."/>
            <person name="Ettema T.J."/>
        </authorList>
    </citation>
    <scope>NUCLEOTIDE SEQUENCE</scope>
</reference>
<comment type="caution">
    <text evidence="1">The sequence shown here is derived from an EMBL/GenBank/DDBJ whole genome shotgun (WGS) entry which is preliminary data.</text>
</comment>
<evidence type="ECO:0000313" key="1">
    <source>
        <dbReference type="EMBL" id="KKN42605.1"/>
    </source>
</evidence>
<proteinExistence type="predicted"/>
<sequence>MTPKKITLTALALVRNGISVAETMSGSGDMAITGAYATDGVGILDIPRHIGIYAAGNESGKTFTVYGTDRNGAVISESITGPNATTVNGSKNFKTVTRVAVDAATAGDVEVGTTNQFDSQIVPVDSYKDNISYNVSLSSDKDLTYEFEYTLSDILASGFVEADAVWFSDLGPKTVNSVSGSITPFRACRLVITNYVAGTITWNIVTART</sequence>